<name>A0ABT0DSE7_9SPHN</name>
<evidence type="ECO:0000256" key="3">
    <source>
        <dbReference type="ARBA" id="ARBA00022827"/>
    </source>
</evidence>
<dbReference type="SUPFAM" id="SSF56425">
    <property type="entry name" value="Succinate dehydrogenase/fumarate reductase flavoprotein, catalytic domain"/>
    <property type="match status" value="1"/>
</dbReference>
<sequence length="542" mass="58269">MSAQDRIEETDVIVIGSGAAGLAAALSARHAGADVVILERSEKLGGTTAMSGGVPWIPCNHHMHEVGSSDSREAALTYLRRQSLGRMDDDMIETYVDQGSDVIKFIEAQTDIRFRALKWPDYHPELPGGTYGRSLSAGLFPGEKLGALRPRLRGSLTFPIPVSSNDLEDGVDIFDPAIIGERLEKGLVGVGNALVAGLAASLVEKGVHVLFGMRAQGLIMQDGAAAGVTGSQNGEPFQMRARRGVIIASGGFEWNAGLVKDLLRGPHEGAASPSDNEGDGLLMAAEAGAALANTDEAWWMPIMKIPGEEYEGNPAIRFAVTELTKPGSIMVNRMGQRFVNEACNYNDLGRSFFQFDPQTFEYPNREAWIIFHHAYLDKYPVLTRYPGDPVPSWMVQAATLRELADQIGVDADGLERTVQQFNETAREGADPQFHRGESQYDRYHGDWALKGPFQTVGPLDQPPFYACRVYPGVLGTKGGPKISVRAEVQNLRGGHIPGLYAAGNAAAGITGMAYPGAGGTIGPALVFGHIAGREAAVRTNRR</sequence>
<gene>
    <name evidence="6" type="ORF">MU848_00455</name>
</gene>
<keyword evidence="4" id="KW-0560">Oxidoreductase</keyword>
<dbReference type="InterPro" id="IPR036188">
    <property type="entry name" value="FAD/NAD-bd_sf"/>
</dbReference>
<evidence type="ECO:0000259" key="5">
    <source>
        <dbReference type="Pfam" id="PF00890"/>
    </source>
</evidence>
<dbReference type="RefSeq" id="WP_247229473.1">
    <property type="nucleotide sequence ID" value="NZ_JALKHS010000002.1"/>
</dbReference>
<comment type="caution">
    <text evidence="6">The sequence shown here is derived from an EMBL/GenBank/DDBJ whole genome shotgun (WGS) entry which is preliminary data.</text>
</comment>
<dbReference type="SUPFAM" id="SSF51905">
    <property type="entry name" value="FAD/NAD(P)-binding domain"/>
    <property type="match status" value="1"/>
</dbReference>
<dbReference type="InterPro" id="IPR050315">
    <property type="entry name" value="FAD-oxidoreductase_2"/>
</dbReference>
<organism evidence="6 7">
    <name type="scientific">Sphingobium agri</name>
    <dbReference type="NCBI Taxonomy" id="2933566"/>
    <lineage>
        <taxon>Bacteria</taxon>
        <taxon>Pseudomonadati</taxon>
        <taxon>Pseudomonadota</taxon>
        <taxon>Alphaproteobacteria</taxon>
        <taxon>Sphingomonadales</taxon>
        <taxon>Sphingomonadaceae</taxon>
        <taxon>Sphingobium</taxon>
    </lineage>
</organism>
<accession>A0ABT0DSE7</accession>
<dbReference type="Pfam" id="PF00890">
    <property type="entry name" value="FAD_binding_2"/>
    <property type="match status" value="1"/>
</dbReference>
<dbReference type="InterPro" id="IPR003953">
    <property type="entry name" value="FAD-dep_OxRdtase_2_FAD-bd"/>
</dbReference>
<dbReference type="PANTHER" id="PTHR43400">
    <property type="entry name" value="FUMARATE REDUCTASE"/>
    <property type="match status" value="1"/>
</dbReference>
<evidence type="ECO:0000313" key="6">
    <source>
        <dbReference type="EMBL" id="MCK0530048.1"/>
    </source>
</evidence>
<dbReference type="Gene3D" id="3.50.50.60">
    <property type="entry name" value="FAD/NAD(P)-binding domain"/>
    <property type="match status" value="2"/>
</dbReference>
<dbReference type="PANTHER" id="PTHR43400:SF10">
    <property type="entry name" value="3-OXOSTEROID 1-DEHYDROGENASE"/>
    <property type="match status" value="1"/>
</dbReference>
<evidence type="ECO:0000256" key="4">
    <source>
        <dbReference type="ARBA" id="ARBA00023002"/>
    </source>
</evidence>
<keyword evidence="2" id="KW-0285">Flavoprotein</keyword>
<dbReference type="InterPro" id="IPR027477">
    <property type="entry name" value="Succ_DH/fumarate_Rdtase_cat_sf"/>
</dbReference>
<keyword evidence="3" id="KW-0274">FAD</keyword>
<reference evidence="6 7" key="1">
    <citation type="submission" date="2022-04" db="EMBL/GenBank/DDBJ databases">
        <authorList>
            <person name="Huq M.A."/>
        </authorList>
    </citation>
    <scope>NUCLEOTIDE SEQUENCE [LARGE SCALE GENOMIC DNA]</scope>
    <source>
        <strain evidence="6 7">MAH-33</strain>
    </source>
</reference>
<feature type="domain" description="FAD-dependent oxidoreductase 2 FAD-binding" evidence="5">
    <location>
        <begin position="11"/>
        <end position="520"/>
    </location>
</feature>
<evidence type="ECO:0000313" key="7">
    <source>
        <dbReference type="Proteomes" id="UP001203512"/>
    </source>
</evidence>
<dbReference type="Gene3D" id="3.90.700.10">
    <property type="entry name" value="Succinate dehydrogenase/fumarate reductase flavoprotein, catalytic domain"/>
    <property type="match status" value="1"/>
</dbReference>
<proteinExistence type="predicted"/>
<dbReference type="PRINTS" id="PR00411">
    <property type="entry name" value="PNDRDTASEI"/>
</dbReference>
<dbReference type="EMBL" id="JALKHS010000002">
    <property type="protein sequence ID" value="MCK0530048.1"/>
    <property type="molecule type" value="Genomic_DNA"/>
</dbReference>
<comment type="cofactor">
    <cofactor evidence="1">
        <name>FAD</name>
        <dbReference type="ChEBI" id="CHEBI:57692"/>
    </cofactor>
</comment>
<dbReference type="Proteomes" id="UP001203512">
    <property type="component" value="Unassembled WGS sequence"/>
</dbReference>
<evidence type="ECO:0000256" key="2">
    <source>
        <dbReference type="ARBA" id="ARBA00022630"/>
    </source>
</evidence>
<protein>
    <submittedName>
        <fullName evidence="6">FAD-dependent oxidoreductase</fullName>
    </submittedName>
</protein>
<evidence type="ECO:0000256" key="1">
    <source>
        <dbReference type="ARBA" id="ARBA00001974"/>
    </source>
</evidence>
<keyword evidence="7" id="KW-1185">Reference proteome</keyword>